<evidence type="ECO:0000313" key="4">
    <source>
        <dbReference type="EMBL" id="KAL3780205.1"/>
    </source>
</evidence>
<dbReference type="Gene3D" id="2.120.10.30">
    <property type="entry name" value="TolB, C-terminal domain"/>
    <property type="match status" value="1"/>
</dbReference>
<protein>
    <recommendedName>
        <fullName evidence="3">Pyrroloquinoline quinone-dependent pyranose dehydrogenase beta-propeller domain-containing protein</fullName>
    </recommendedName>
</protein>
<feature type="domain" description="Pyrroloquinoline quinone-dependent pyranose dehydrogenase beta-propeller" evidence="3">
    <location>
        <begin position="74"/>
        <end position="471"/>
    </location>
</feature>
<keyword evidence="2" id="KW-0732">Signal</keyword>
<sequence length="531" mass="58951">MNPIKSVFENSRYIRIPTFPCPTHHTMLLIFLLAAIIFVPTDGACPSNRLWNGHTTTWLQPNFCSRVIAGGGEPVVSQLYEPRGLHIDEETDEILLVEREHPDGARVIRLDDALGDTKVVSVAEKWGLNHGLELSNGYLYASTPGNVYRWVYTPGQDFAGNSSNAELVIENIDDVANSTDLGAKGGHTTRTLAFDPNGQYLYVSTGSKGNVAFNSFRARIRRFDMSTWDGEPFDFTKGEVFADGLRNEVGLAFDSHGDLFGVENGADDLYREDLGGDIHNENPGEELNRFRMDQVGDHWGYPYCFTEYCLSTDVGGTGMKGGNNTIWAWPSFIEKGYTDQWCRENTNPSVISMPSHSAPLGITFLNWKNMTREEYERNGCKGGFPKALDKFAFIAFHGSWNREPPTGYKVVFVPFDQDGNALYQPIDLFRHGGSSAKWKNGHIRPVDVQFDKCGRLYVTEDGTGSVILITYEGDYFEEKLQLSDTDVADGKNCQTAPFPSSSTIMSSSSLSYISIVIAASSLGLTWILLSS</sequence>
<name>A0ABD3NWD4_9STRA</name>
<dbReference type="InterPro" id="IPR011041">
    <property type="entry name" value="Quinoprot_gluc/sorb_DH_b-prop"/>
</dbReference>
<comment type="caution">
    <text evidence="4">The sequence shown here is derived from an EMBL/GenBank/DDBJ whole genome shotgun (WGS) entry which is preliminary data.</text>
</comment>
<feature type="transmembrane region" description="Helical" evidence="1">
    <location>
        <begin position="510"/>
        <end position="529"/>
    </location>
</feature>
<dbReference type="AlphaFoldDB" id="A0ABD3NWD4"/>
<dbReference type="Pfam" id="PF22807">
    <property type="entry name" value="TrAA12"/>
    <property type="match status" value="1"/>
</dbReference>
<evidence type="ECO:0000256" key="2">
    <source>
        <dbReference type="SAM" id="SignalP"/>
    </source>
</evidence>
<keyword evidence="5" id="KW-1185">Reference proteome</keyword>
<dbReference type="PANTHER" id="PTHR19328:SF53">
    <property type="entry name" value="MEMBRANE PROTEIN"/>
    <property type="match status" value="1"/>
</dbReference>
<proteinExistence type="predicted"/>
<reference evidence="4 5" key="1">
    <citation type="submission" date="2024-10" db="EMBL/GenBank/DDBJ databases">
        <title>Updated reference genomes for cyclostephanoid diatoms.</title>
        <authorList>
            <person name="Roberts W.R."/>
            <person name="Alverson A.J."/>
        </authorList>
    </citation>
    <scope>NUCLEOTIDE SEQUENCE [LARGE SCALE GENOMIC DNA]</scope>
    <source>
        <strain evidence="4 5">AJA010-31</strain>
    </source>
</reference>
<evidence type="ECO:0000256" key="1">
    <source>
        <dbReference type="SAM" id="Phobius"/>
    </source>
</evidence>
<dbReference type="PANTHER" id="PTHR19328">
    <property type="entry name" value="HEDGEHOG-INTERACTING PROTEIN"/>
    <property type="match status" value="1"/>
</dbReference>
<keyword evidence="1" id="KW-0472">Membrane</keyword>
<organism evidence="4 5">
    <name type="scientific">Cyclotella atomus</name>
    <dbReference type="NCBI Taxonomy" id="382360"/>
    <lineage>
        <taxon>Eukaryota</taxon>
        <taxon>Sar</taxon>
        <taxon>Stramenopiles</taxon>
        <taxon>Ochrophyta</taxon>
        <taxon>Bacillariophyta</taxon>
        <taxon>Coscinodiscophyceae</taxon>
        <taxon>Thalassiosirophycidae</taxon>
        <taxon>Stephanodiscales</taxon>
        <taxon>Stephanodiscaceae</taxon>
        <taxon>Cyclotella</taxon>
    </lineage>
</organism>
<dbReference type="Proteomes" id="UP001530400">
    <property type="component" value="Unassembled WGS sequence"/>
</dbReference>
<feature type="signal peptide" evidence="2">
    <location>
        <begin position="1"/>
        <end position="43"/>
    </location>
</feature>
<evidence type="ECO:0000259" key="3">
    <source>
        <dbReference type="Pfam" id="PF22807"/>
    </source>
</evidence>
<keyword evidence="1" id="KW-1133">Transmembrane helix</keyword>
<dbReference type="InterPro" id="IPR054539">
    <property type="entry name" value="Beta-prop_PDH"/>
</dbReference>
<dbReference type="InterPro" id="IPR011042">
    <property type="entry name" value="6-blade_b-propeller_TolB-like"/>
</dbReference>
<keyword evidence="1" id="KW-0812">Transmembrane</keyword>
<accession>A0ABD3NWD4</accession>
<dbReference type="SUPFAM" id="SSF50952">
    <property type="entry name" value="Soluble quinoprotein glucose dehydrogenase"/>
    <property type="match status" value="1"/>
</dbReference>
<feature type="chain" id="PRO_5044895745" description="Pyrroloquinoline quinone-dependent pyranose dehydrogenase beta-propeller domain-containing protein" evidence="2">
    <location>
        <begin position="44"/>
        <end position="531"/>
    </location>
</feature>
<gene>
    <name evidence="4" type="ORF">ACHAWO_000148</name>
</gene>
<dbReference type="EMBL" id="JALLPJ020000901">
    <property type="protein sequence ID" value="KAL3780205.1"/>
    <property type="molecule type" value="Genomic_DNA"/>
</dbReference>
<evidence type="ECO:0000313" key="5">
    <source>
        <dbReference type="Proteomes" id="UP001530400"/>
    </source>
</evidence>